<dbReference type="NCBIfam" id="TIGR03534">
    <property type="entry name" value="RF_mod_PrmC"/>
    <property type="match status" value="1"/>
</dbReference>
<keyword evidence="3 8" id="KW-0808">Transferase</keyword>
<dbReference type="NCBIfam" id="TIGR00536">
    <property type="entry name" value="hemK_fam"/>
    <property type="match status" value="1"/>
</dbReference>
<dbReference type="CDD" id="cd02440">
    <property type="entry name" value="AdoMet_MTases"/>
    <property type="match status" value="1"/>
</dbReference>
<evidence type="ECO:0000313" key="9">
    <source>
        <dbReference type="Proteomes" id="UP000245720"/>
    </source>
</evidence>
<dbReference type="STRING" id="1265.SAMN02910280_1599"/>
<comment type="catalytic activity">
    <reaction evidence="5">
        <text>L-glutaminyl-[peptide chain release factor] + S-adenosyl-L-methionine = N(5)-methyl-L-glutaminyl-[peptide chain release factor] + S-adenosyl-L-homocysteine + H(+)</text>
        <dbReference type="Rhea" id="RHEA:42896"/>
        <dbReference type="Rhea" id="RHEA-COMP:10271"/>
        <dbReference type="Rhea" id="RHEA-COMP:10272"/>
        <dbReference type="ChEBI" id="CHEBI:15378"/>
        <dbReference type="ChEBI" id="CHEBI:30011"/>
        <dbReference type="ChEBI" id="CHEBI:57856"/>
        <dbReference type="ChEBI" id="CHEBI:59789"/>
        <dbReference type="ChEBI" id="CHEBI:61891"/>
        <dbReference type="EC" id="2.1.1.297"/>
    </reaction>
</comment>
<evidence type="ECO:0000256" key="1">
    <source>
        <dbReference type="ARBA" id="ARBA00012771"/>
    </source>
</evidence>
<evidence type="ECO:0000259" key="7">
    <source>
        <dbReference type="Pfam" id="PF17827"/>
    </source>
</evidence>
<protein>
    <recommendedName>
        <fullName evidence="1">peptide chain release factor N(5)-glutamine methyltransferase</fullName>
        <ecNumber evidence="1">2.1.1.297</ecNumber>
    </recommendedName>
</protein>
<proteinExistence type="predicted"/>
<dbReference type="Pfam" id="PF05175">
    <property type="entry name" value="MTS"/>
    <property type="match status" value="1"/>
</dbReference>
<dbReference type="InterPro" id="IPR040758">
    <property type="entry name" value="PrmC_N"/>
</dbReference>
<dbReference type="AlphaFoldDB" id="A0A315Y0I8"/>
<feature type="domain" description="Methyltransferase small" evidence="6">
    <location>
        <begin position="112"/>
        <end position="203"/>
    </location>
</feature>
<reference evidence="8 9" key="1">
    <citation type="submission" date="2018-05" db="EMBL/GenBank/DDBJ databases">
        <title>The Hungate 1000. A catalogue of reference genomes from the rumen microbiome.</title>
        <authorList>
            <person name="Kelly W."/>
        </authorList>
    </citation>
    <scope>NUCLEOTIDE SEQUENCE [LARGE SCALE GENOMIC DNA]</scope>
    <source>
        <strain evidence="8 9">SAb67</strain>
    </source>
</reference>
<dbReference type="GO" id="GO:0032259">
    <property type="term" value="P:methylation"/>
    <property type="evidence" value="ECO:0007669"/>
    <property type="project" value="UniProtKB-KW"/>
</dbReference>
<accession>A0A315Y0I8</accession>
<evidence type="ECO:0000313" key="8">
    <source>
        <dbReference type="EMBL" id="PWJ13454.1"/>
    </source>
</evidence>
<dbReference type="PROSITE" id="PS00092">
    <property type="entry name" value="N6_MTASE"/>
    <property type="match status" value="1"/>
</dbReference>
<evidence type="ECO:0000256" key="3">
    <source>
        <dbReference type="ARBA" id="ARBA00022679"/>
    </source>
</evidence>
<dbReference type="InterPro" id="IPR002052">
    <property type="entry name" value="DNA_methylase_N6_adenine_CS"/>
</dbReference>
<evidence type="ECO:0000259" key="6">
    <source>
        <dbReference type="Pfam" id="PF05175"/>
    </source>
</evidence>
<dbReference type="InterPro" id="IPR004556">
    <property type="entry name" value="HemK-like"/>
</dbReference>
<organism evidence="8 9">
    <name type="scientific">Ruminococcus flavefaciens</name>
    <dbReference type="NCBI Taxonomy" id="1265"/>
    <lineage>
        <taxon>Bacteria</taxon>
        <taxon>Bacillati</taxon>
        <taxon>Bacillota</taxon>
        <taxon>Clostridia</taxon>
        <taxon>Eubacteriales</taxon>
        <taxon>Oscillospiraceae</taxon>
        <taxon>Ruminococcus</taxon>
    </lineage>
</organism>
<evidence type="ECO:0000256" key="5">
    <source>
        <dbReference type="ARBA" id="ARBA00048391"/>
    </source>
</evidence>
<keyword evidence="4" id="KW-0949">S-adenosyl-L-methionine</keyword>
<dbReference type="RefSeq" id="WP_242978578.1">
    <property type="nucleotide sequence ID" value="NZ_QGDI01000004.1"/>
</dbReference>
<dbReference type="EC" id="2.1.1.297" evidence="1"/>
<dbReference type="InterPro" id="IPR050320">
    <property type="entry name" value="N5-glutamine_MTase"/>
</dbReference>
<dbReference type="Gene3D" id="3.40.50.150">
    <property type="entry name" value="Vaccinia Virus protein VP39"/>
    <property type="match status" value="1"/>
</dbReference>
<dbReference type="Gene3D" id="1.10.8.10">
    <property type="entry name" value="DNA helicase RuvA subunit, C-terminal domain"/>
    <property type="match status" value="1"/>
</dbReference>
<dbReference type="GO" id="GO:0003676">
    <property type="term" value="F:nucleic acid binding"/>
    <property type="evidence" value="ECO:0007669"/>
    <property type="project" value="InterPro"/>
</dbReference>
<dbReference type="InterPro" id="IPR029063">
    <property type="entry name" value="SAM-dependent_MTases_sf"/>
</dbReference>
<keyword evidence="2 8" id="KW-0489">Methyltransferase</keyword>
<sequence length="288" mass="32109">MSRGELFAQVRSLIARRDEETADFDTNCIFQDLLGERNPMFAPKMPVPAEKAAEILALAERRAQGYPLQYLLGQWEFWGCQFKVGEGVLIPRPDTETLVEQVLDICRREGLRAPKIADLCSGSGCIAVALKKELPDAEVYAVELSEKAFIYLRQNTQLNGCGDIHIIKGDVLKRETARSLMGLDILVSNPPYLTSKDMSELMTEVTYEPAEALFGGEDGLGFYRALTQLWKISVKEGGFIAYEFGMGQHEDVKRILEENSFTDVELRQDGGGIIRTAAARNIIVNRPA</sequence>
<feature type="domain" description="Release factor glutamine methyltransferase N-terminal" evidence="7">
    <location>
        <begin position="5"/>
        <end position="73"/>
    </location>
</feature>
<gene>
    <name evidence="8" type="ORF">IE37_01258</name>
</gene>
<dbReference type="SUPFAM" id="SSF53335">
    <property type="entry name" value="S-adenosyl-L-methionine-dependent methyltransferases"/>
    <property type="match status" value="1"/>
</dbReference>
<dbReference type="PANTHER" id="PTHR18895:SF74">
    <property type="entry name" value="MTRF1L RELEASE FACTOR GLUTAMINE METHYLTRANSFERASE"/>
    <property type="match status" value="1"/>
</dbReference>
<dbReference type="InterPro" id="IPR019874">
    <property type="entry name" value="RF_methyltr_PrmC"/>
</dbReference>
<evidence type="ECO:0000256" key="2">
    <source>
        <dbReference type="ARBA" id="ARBA00022603"/>
    </source>
</evidence>
<dbReference type="Proteomes" id="UP000245720">
    <property type="component" value="Unassembled WGS sequence"/>
</dbReference>
<dbReference type="GO" id="GO:0102559">
    <property type="term" value="F:peptide chain release factor N(5)-glutamine methyltransferase activity"/>
    <property type="evidence" value="ECO:0007669"/>
    <property type="project" value="UniProtKB-EC"/>
</dbReference>
<name>A0A315Y0I8_RUMFL</name>
<dbReference type="PANTHER" id="PTHR18895">
    <property type="entry name" value="HEMK METHYLTRANSFERASE"/>
    <property type="match status" value="1"/>
</dbReference>
<evidence type="ECO:0000256" key="4">
    <source>
        <dbReference type="ARBA" id="ARBA00022691"/>
    </source>
</evidence>
<dbReference type="Pfam" id="PF17827">
    <property type="entry name" value="PrmC_N"/>
    <property type="match status" value="1"/>
</dbReference>
<comment type="caution">
    <text evidence="8">The sequence shown here is derived from an EMBL/GenBank/DDBJ whole genome shotgun (WGS) entry which is preliminary data.</text>
</comment>
<dbReference type="EMBL" id="QGDI01000004">
    <property type="protein sequence ID" value="PWJ13454.1"/>
    <property type="molecule type" value="Genomic_DNA"/>
</dbReference>
<dbReference type="InterPro" id="IPR007848">
    <property type="entry name" value="Small_mtfrase_dom"/>
</dbReference>